<dbReference type="AlphaFoldDB" id="A0A0K2H1I5"/>
<dbReference type="PANTHER" id="PTHR43819">
    <property type="entry name" value="ARCHAEAL-TYPE GLUTAMATE SYNTHASE [NADPH]"/>
    <property type="match status" value="1"/>
</dbReference>
<feature type="domain" description="Glutamate synthase" evidence="3">
    <location>
        <begin position="156"/>
        <end position="471"/>
    </location>
</feature>
<keyword evidence="5" id="KW-1185">Reference proteome</keyword>
<evidence type="ECO:0000259" key="3">
    <source>
        <dbReference type="Pfam" id="PF01645"/>
    </source>
</evidence>
<accession>A0A0K2H1I5</accession>
<evidence type="ECO:0000256" key="1">
    <source>
        <dbReference type="ARBA" id="ARBA00009716"/>
    </source>
</evidence>
<dbReference type="InterPro" id="IPR024188">
    <property type="entry name" value="GltB"/>
</dbReference>
<reference evidence="4 5" key="1">
    <citation type="submission" date="2013-10" db="EMBL/GenBank/DDBJ databases">
        <title>Complete genome sequence of Corynebacterium lactis DSM 45799(T), isolated from raw cow milk.</title>
        <authorList>
            <person name="Ruckert C."/>
            <person name="Albersmeier A."/>
            <person name="Lipski A."/>
            <person name="Kalinowski J."/>
        </authorList>
    </citation>
    <scope>NUCLEOTIDE SEQUENCE [LARGE SCALE GENOMIC DNA]</scope>
    <source>
        <strain evidence="4 5">RW2-5</strain>
    </source>
</reference>
<dbReference type="Proteomes" id="UP000058446">
    <property type="component" value="Chromosome"/>
</dbReference>
<dbReference type="GO" id="GO:0015930">
    <property type="term" value="F:glutamate synthase activity"/>
    <property type="evidence" value="ECO:0007669"/>
    <property type="project" value="InterPro"/>
</dbReference>
<dbReference type="SUPFAM" id="SSF51395">
    <property type="entry name" value="FMN-linked oxidoreductases"/>
    <property type="match status" value="1"/>
</dbReference>
<dbReference type="RefSeq" id="WP_082313308.1">
    <property type="nucleotide sequence ID" value="NZ_CP006841.1"/>
</dbReference>
<dbReference type="InterPro" id="IPR013785">
    <property type="entry name" value="Aldolase_TIM"/>
</dbReference>
<dbReference type="KEGG" id="clw:CLAC_09540"/>
<dbReference type="InterPro" id="IPR002932">
    <property type="entry name" value="Glu_synthdom"/>
</dbReference>
<dbReference type="PIRSF" id="PIRSF006429">
    <property type="entry name" value="GOGAT_lg_2"/>
    <property type="match status" value="1"/>
</dbReference>
<name>A0A0K2H1I5_9CORY</name>
<protein>
    <submittedName>
        <fullName evidence="4">Glutamate synthase</fullName>
    </submittedName>
</protein>
<dbReference type="EMBL" id="CP006841">
    <property type="protein sequence ID" value="ALA67905.1"/>
    <property type="molecule type" value="Genomic_DNA"/>
</dbReference>
<evidence type="ECO:0000313" key="4">
    <source>
        <dbReference type="EMBL" id="ALA67905.1"/>
    </source>
</evidence>
<gene>
    <name evidence="4" type="ORF">CLAC_09540</name>
</gene>
<dbReference type="GO" id="GO:0006537">
    <property type="term" value="P:glutamate biosynthetic process"/>
    <property type="evidence" value="ECO:0007669"/>
    <property type="project" value="InterPro"/>
</dbReference>
<comment type="similarity">
    <text evidence="1 2">Belongs to the glutamate synthase family.</text>
</comment>
<dbReference type="PATRIC" id="fig|1408189.4.peg.1914"/>
<evidence type="ECO:0000313" key="5">
    <source>
        <dbReference type="Proteomes" id="UP000058446"/>
    </source>
</evidence>
<organism evidence="4 5">
    <name type="scientific">Corynebacterium lactis RW2-5</name>
    <dbReference type="NCBI Taxonomy" id="1408189"/>
    <lineage>
        <taxon>Bacteria</taxon>
        <taxon>Bacillati</taxon>
        <taxon>Actinomycetota</taxon>
        <taxon>Actinomycetes</taxon>
        <taxon>Mycobacteriales</taxon>
        <taxon>Corynebacteriaceae</taxon>
        <taxon>Corynebacterium</taxon>
    </lineage>
</organism>
<dbReference type="Pfam" id="PF01645">
    <property type="entry name" value="Glu_synthase"/>
    <property type="match status" value="1"/>
</dbReference>
<dbReference type="PIRSF" id="PIRSF500060">
    <property type="entry name" value="UCP500060"/>
    <property type="match status" value="1"/>
</dbReference>
<dbReference type="CDD" id="cd02808">
    <property type="entry name" value="GltS_FMN"/>
    <property type="match status" value="1"/>
</dbReference>
<dbReference type="InterPro" id="IPR027283">
    <property type="entry name" value="YerD"/>
</dbReference>
<dbReference type="STRING" id="1408189.CLAC_09540"/>
<dbReference type="PANTHER" id="PTHR43819:SF1">
    <property type="entry name" value="ARCHAEAL-TYPE GLUTAMATE SYNTHASE [NADPH]"/>
    <property type="match status" value="1"/>
</dbReference>
<dbReference type="OrthoDB" id="9758182at2"/>
<evidence type="ECO:0000256" key="2">
    <source>
        <dbReference type="PIRNR" id="PIRNR006429"/>
    </source>
</evidence>
<sequence length="536" mass="59021">MITRPYILAILAVLNVVAALAVWDLSPWWWIFLGAMIILDLIAVYDMFQKKHSILRNFPVIGHLRYMGETIRPEMQQYFIERNFDGAPFDRDTRTVVYERAKGISSKKSFGTERDITKPGYEYVRHSMAPTHEVIANPRVEIGGPDCKQPYSSSILNISAMSFGSLSPNAVMAMNKGAKLGHFVQDTGEGAISPYHLKYGADIYWQLGSGYFGARTEDGDFDPELFRKKAAIPQVKATYLKVSQGAKPGLGGMLPGDKVNEEIAQTRHVTVGKGVMSPPYHRVYSTPRELVRFMGTMRELNGGKPVGFKLCVGSQLEFLAVCKAMLEENITPDFIVVDGAEGGTGAAPLEYSDRVGLPLTDGLILVHNALVGAGLRDRTKLGASGKIITGFDIIKRMCIGADFVNSARGMMMATGCIQSQLCHTNTCPVGVATQDPKLWKALDVDDKAQRVANYHDATVKEAAGMLASMGLSDFSELGPSYLLRRTSEEVGESYAELYNWLSPGELLTGTRFINWAEAWEMADPDTFRYPSAHTRA</sequence>
<dbReference type="Gene3D" id="3.20.20.70">
    <property type="entry name" value="Aldolase class I"/>
    <property type="match status" value="1"/>
</dbReference>
<proteinExistence type="inferred from homology"/>